<evidence type="ECO:0000256" key="1">
    <source>
        <dbReference type="SAM" id="MobiDB-lite"/>
    </source>
</evidence>
<feature type="transmembrane region" description="Helical" evidence="2">
    <location>
        <begin position="39"/>
        <end position="58"/>
    </location>
</feature>
<keyword evidence="2" id="KW-0472">Membrane</keyword>
<reference evidence="4 5" key="1">
    <citation type="submission" date="2024-09" db="EMBL/GenBank/DDBJ databases">
        <authorList>
            <person name="Sun Q."/>
            <person name="Mori K."/>
        </authorList>
    </citation>
    <scope>NUCLEOTIDE SEQUENCE [LARGE SCALE GENOMIC DNA]</scope>
    <source>
        <strain evidence="4 5">JCM 9626</strain>
    </source>
</reference>
<keyword evidence="5" id="KW-1185">Reference proteome</keyword>
<feature type="transmembrane region" description="Helical" evidence="2">
    <location>
        <begin position="116"/>
        <end position="139"/>
    </location>
</feature>
<accession>A0ABV5KAQ3</accession>
<sequence>MTEPPTPSYAAPRARPHGKPPISLPPVSAERPHHDTARMLAIGVVVLSAVYTGLTVLAEVPLGLATLDQANGRDPDGASTLGAVLVVASLLLLLPLWVVTSLWLRAERERLGGAGSFAHGTAGTFASWVVPFANLVWPFRVVREVHERAVEPRYRVSLGWWWTLWLLAVVLDRLSLGFYDRQDSGDPTAGILATSALSSMALVVALVLWVGIVQRTSRVRT</sequence>
<evidence type="ECO:0000313" key="5">
    <source>
        <dbReference type="Proteomes" id="UP001589750"/>
    </source>
</evidence>
<dbReference type="Pfam" id="PF14219">
    <property type="entry name" value="DUF4328"/>
    <property type="match status" value="1"/>
</dbReference>
<comment type="caution">
    <text evidence="4">The sequence shown here is derived from an EMBL/GenBank/DDBJ whole genome shotgun (WGS) entry which is preliminary data.</text>
</comment>
<evidence type="ECO:0000259" key="3">
    <source>
        <dbReference type="Pfam" id="PF14219"/>
    </source>
</evidence>
<gene>
    <name evidence="4" type="ORF">ACFFRI_12225</name>
</gene>
<dbReference type="Proteomes" id="UP001589750">
    <property type="component" value="Unassembled WGS sequence"/>
</dbReference>
<feature type="transmembrane region" description="Helical" evidence="2">
    <location>
        <begin position="159"/>
        <end position="179"/>
    </location>
</feature>
<organism evidence="4 5">
    <name type="scientific">Nocardioides plantarum</name>
    <dbReference type="NCBI Taxonomy" id="29299"/>
    <lineage>
        <taxon>Bacteria</taxon>
        <taxon>Bacillati</taxon>
        <taxon>Actinomycetota</taxon>
        <taxon>Actinomycetes</taxon>
        <taxon>Propionibacteriales</taxon>
        <taxon>Nocardioidaceae</taxon>
        <taxon>Nocardioides</taxon>
    </lineage>
</organism>
<dbReference type="EMBL" id="JBHMDG010000014">
    <property type="protein sequence ID" value="MFB9313811.1"/>
    <property type="molecule type" value="Genomic_DNA"/>
</dbReference>
<evidence type="ECO:0000256" key="2">
    <source>
        <dbReference type="SAM" id="Phobius"/>
    </source>
</evidence>
<feature type="transmembrane region" description="Helical" evidence="2">
    <location>
        <begin position="191"/>
        <end position="212"/>
    </location>
</feature>
<keyword evidence="2" id="KW-0812">Transmembrane</keyword>
<proteinExistence type="predicted"/>
<feature type="domain" description="DUF4328" evidence="3">
    <location>
        <begin position="77"/>
        <end position="217"/>
    </location>
</feature>
<keyword evidence="2" id="KW-1133">Transmembrane helix</keyword>
<dbReference type="InterPro" id="IPR025565">
    <property type="entry name" value="DUF4328"/>
</dbReference>
<name>A0ABV5KAQ3_9ACTN</name>
<feature type="region of interest" description="Disordered" evidence="1">
    <location>
        <begin position="1"/>
        <end position="30"/>
    </location>
</feature>
<feature type="transmembrane region" description="Helical" evidence="2">
    <location>
        <begin position="78"/>
        <end position="104"/>
    </location>
</feature>
<evidence type="ECO:0000313" key="4">
    <source>
        <dbReference type="EMBL" id="MFB9313811.1"/>
    </source>
</evidence>
<dbReference type="RefSeq" id="WP_140010205.1">
    <property type="nucleotide sequence ID" value="NZ_JBHMDG010000014.1"/>
</dbReference>
<protein>
    <submittedName>
        <fullName evidence="4">DUF4328 domain-containing protein</fullName>
    </submittedName>
</protein>